<dbReference type="Gene3D" id="1.10.443.10">
    <property type="entry name" value="Intergrase catalytic core"/>
    <property type="match status" value="1"/>
</dbReference>
<feature type="active site" evidence="10">
    <location>
        <position position="242"/>
    </location>
</feature>
<evidence type="ECO:0000256" key="7">
    <source>
        <dbReference type="ARBA" id="ARBA00023125"/>
    </source>
</evidence>
<dbReference type="HAMAP" id="MF_01808">
    <property type="entry name" value="Recomb_XerC_XerD"/>
    <property type="match status" value="1"/>
</dbReference>
<comment type="subcellular location">
    <subcellularLocation>
        <location evidence="1 10">Cytoplasm</location>
    </subcellularLocation>
</comment>
<organism evidence="13 14">
    <name type="scientific">Anaeromonas frigoriresistens</name>
    <dbReference type="NCBI Taxonomy" id="2683708"/>
    <lineage>
        <taxon>Bacteria</taxon>
        <taxon>Bacillati</taxon>
        <taxon>Bacillota</taxon>
        <taxon>Tissierellia</taxon>
        <taxon>Tissierellales</taxon>
        <taxon>Thermohalobacteraceae</taxon>
        <taxon>Anaeromonas</taxon>
    </lineage>
</organism>
<dbReference type="NCBIfam" id="NF040815">
    <property type="entry name" value="recomb_XerA_Arch"/>
    <property type="match status" value="1"/>
</dbReference>
<dbReference type="GO" id="GO:0009037">
    <property type="term" value="F:tyrosine-based site-specific recombinase activity"/>
    <property type="evidence" value="ECO:0007669"/>
    <property type="project" value="UniProtKB-UniRule"/>
</dbReference>
<feature type="active site" evidence="10">
    <location>
        <position position="245"/>
    </location>
</feature>
<dbReference type="Gene3D" id="1.10.150.130">
    <property type="match status" value="1"/>
</dbReference>
<dbReference type="InterPro" id="IPR050090">
    <property type="entry name" value="Tyrosine_recombinase_XerCD"/>
</dbReference>
<keyword evidence="3 10" id="KW-0963">Cytoplasm</keyword>
<dbReference type="SUPFAM" id="SSF56349">
    <property type="entry name" value="DNA breaking-rejoining enzymes"/>
    <property type="match status" value="1"/>
</dbReference>
<keyword evidence="9 10" id="KW-0131">Cell cycle</keyword>
<comment type="similarity">
    <text evidence="2">Belongs to the 'phage' integrase family. XerD subfamily.</text>
</comment>
<keyword evidence="6 10" id="KW-0229">DNA integration</keyword>
<dbReference type="Pfam" id="PF00589">
    <property type="entry name" value="Phage_integrase"/>
    <property type="match status" value="1"/>
</dbReference>
<dbReference type="InterPro" id="IPR044068">
    <property type="entry name" value="CB"/>
</dbReference>
<dbReference type="NCBIfam" id="NF001399">
    <property type="entry name" value="PRK00283.1"/>
    <property type="match status" value="1"/>
</dbReference>
<keyword evidence="8 10" id="KW-0233">DNA recombination</keyword>
<dbReference type="PANTHER" id="PTHR30349">
    <property type="entry name" value="PHAGE INTEGRASE-RELATED"/>
    <property type="match status" value="1"/>
</dbReference>
<evidence type="ECO:0000256" key="6">
    <source>
        <dbReference type="ARBA" id="ARBA00022908"/>
    </source>
</evidence>
<comment type="caution">
    <text evidence="10">Lacks conserved residue(s) required for the propagation of feature annotation.</text>
</comment>
<comment type="caution">
    <text evidence="13">The sequence shown here is derived from an EMBL/GenBank/DDBJ whole genome shotgun (WGS) entry which is preliminary data.</text>
</comment>
<dbReference type="GO" id="GO:0005737">
    <property type="term" value="C:cytoplasm"/>
    <property type="evidence" value="ECO:0007669"/>
    <property type="project" value="UniProtKB-SubCell"/>
</dbReference>
<evidence type="ECO:0000259" key="12">
    <source>
        <dbReference type="PROSITE" id="PS51900"/>
    </source>
</evidence>
<feature type="domain" description="Tyr recombinase" evidence="11">
    <location>
        <begin position="107"/>
        <end position="290"/>
    </location>
</feature>
<evidence type="ECO:0000256" key="8">
    <source>
        <dbReference type="ARBA" id="ARBA00023172"/>
    </source>
</evidence>
<dbReference type="Proteomes" id="UP000724672">
    <property type="component" value="Unassembled WGS sequence"/>
</dbReference>
<feature type="active site" evidence="10">
    <location>
        <position position="268"/>
    </location>
</feature>
<sequence length="296" mass="34270">MENLTEKFIDYIRWDRELSANTIESYNRDLKQFNEYLNNSDIEDNIFDISKTTIITYMIDLQKKGRAPSTISRNLASLRAFYQYLLNEGLTRKDPTANLKSPKQEKKLPSILSLEEVDILLKQPDILTPKGTRDKAMLELLYAAGIRVSELISLNVEDVNLDLGIIVSSKDYSNERVIPIGKLCIESLDIYIKLMRHKLIKNTEEKSLFVNYHGRRLTRQGFWKIIKTYTKKANIDKKITPHTLRHSFAAHLLQNGADLKSVQEMLGHADISTTQIYTKVNKRRINDVYKKAHPRA</sequence>
<dbReference type="GO" id="GO:0006313">
    <property type="term" value="P:DNA transposition"/>
    <property type="evidence" value="ECO:0007669"/>
    <property type="project" value="UniProtKB-UniRule"/>
</dbReference>
<dbReference type="Pfam" id="PF02899">
    <property type="entry name" value="Phage_int_SAM_1"/>
    <property type="match status" value="1"/>
</dbReference>
<dbReference type="NCBIfam" id="TIGR02225">
    <property type="entry name" value="recomb_XerD"/>
    <property type="match status" value="1"/>
</dbReference>
<dbReference type="EMBL" id="WSFT01000053">
    <property type="protein sequence ID" value="MBS4539967.1"/>
    <property type="molecule type" value="Genomic_DNA"/>
</dbReference>
<dbReference type="GO" id="GO:0051301">
    <property type="term" value="P:cell division"/>
    <property type="evidence" value="ECO:0007669"/>
    <property type="project" value="UniProtKB-KW"/>
</dbReference>
<evidence type="ECO:0000256" key="2">
    <source>
        <dbReference type="ARBA" id="ARBA00010450"/>
    </source>
</evidence>
<accession>A0A942V2K3</accession>
<protein>
    <recommendedName>
        <fullName evidence="10">Tyrosine recombinase XerC</fullName>
    </recommendedName>
</protein>
<dbReference type="InterPro" id="IPR011010">
    <property type="entry name" value="DNA_brk_join_enz"/>
</dbReference>
<keyword evidence="14" id="KW-1185">Reference proteome</keyword>
<keyword evidence="5 10" id="KW-0159">Chromosome partition</keyword>
<comment type="subunit">
    <text evidence="10">Forms a cyclic heterotetrameric complex composed of two molecules of XerC and two molecules of XerD.</text>
</comment>
<comment type="similarity">
    <text evidence="10">Belongs to the 'phage' integrase family. XerC subfamily.</text>
</comment>
<dbReference type="PANTHER" id="PTHR30349:SF81">
    <property type="entry name" value="TYROSINE RECOMBINASE XERC"/>
    <property type="match status" value="1"/>
</dbReference>
<keyword evidence="7 10" id="KW-0238">DNA-binding</keyword>
<dbReference type="InterPro" id="IPR010998">
    <property type="entry name" value="Integrase_recombinase_N"/>
</dbReference>
<feature type="active site" evidence="10">
    <location>
        <position position="147"/>
    </location>
</feature>
<dbReference type="CDD" id="cd00798">
    <property type="entry name" value="INT_XerDC_C"/>
    <property type="match status" value="1"/>
</dbReference>
<evidence type="ECO:0000256" key="5">
    <source>
        <dbReference type="ARBA" id="ARBA00022829"/>
    </source>
</evidence>
<dbReference type="PROSITE" id="PS51898">
    <property type="entry name" value="TYR_RECOMBINASE"/>
    <property type="match status" value="1"/>
</dbReference>
<dbReference type="InterPro" id="IPR013762">
    <property type="entry name" value="Integrase-like_cat_sf"/>
</dbReference>
<dbReference type="AlphaFoldDB" id="A0A942V2K3"/>
<evidence type="ECO:0000259" key="11">
    <source>
        <dbReference type="PROSITE" id="PS51898"/>
    </source>
</evidence>
<evidence type="ECO:0000313" key="14">
    <source>
        <dbReference type="Proteomes" id="UP000724672"/>
    </source>
</evidence>
<name>A0A942V2K3_9FIRM</name>
<dbReference type="InterPro" id="IPR011932">
    <property type="entry name" value="Recomb_XerD"/>
</dbReference>
<feature type="domain" description="Core-binding (CB)" evidence="12">
    <location>
        <begin position="1"/>
        <end position="86"/>
    </location>
</feature>
<dbReference type="GO" id="GO:0003677">
    <property type="term" value="F:DNA binding"/>
    <property type="evidence" value="ECO:0007669"/>
    <property type="project" value="UniProtKB-UniRule"/>
</dbReference>
<gene>
    <name evidence="13" type="primary">xerD</name>
    <name evidence="10" type="synonym">xerC</name>
    <name evidence="13" type="ORF">GOQ27_15935</name>
</gene>
<proteinExistence type="inferred from homology"/>
<dbReference type="InterPro" id="IPR002104">
    <property type="entry name" value="Integrase_catalytic"/>
</dbReference>
<evidence type="ECO:0000256" key="1">
    <source>
        <dbReference type="ARBA" id="ARBA00004496"/>
    </source>
</evidence>
<dbReference type="InterPro" id="IPR023009">
    <property type="entry name" value="Tyrosine_recombinase_XerC/XerD"/>
</dbReference>
<dbReference type="InterPro" id="IPR004107">
    <property type="entry name" value="Integrase_SAM-like_N"/>
</dbReference>
<feature type="active site" description="O-(3'-phospho-DNA)-tyrosine intermediate" evidence="10">
    <location>
        <position position="277"/>
    </location>
</feature>
<evidence type="ECO:0000256" key="10">
    <source>
        <dbReference type="HAMAP-Rule" id="MF_01808"/>
    </source>
</evidence>
<dbReference type="GO" id="GO:0007059">
    <property type="term" value="P:chromosome segregation"/>
    <property type="evidence" value="ECO:0007669"/>
    <property type="project" value="UniProtKB-UniRule"/>
</dbReference>
<comment type="function">
    <text evidence="10">Site-specific tyrosine recombinase, which acts by catalyzing the cutting and rejoining of the recombining DNA molecules. The XerC-XerD complex is essential to convert dimers of the bacterial chromosome into monomers to permit their segregation at cell division. It also contributes to the segregational stability of plasmids.</text>
</comment>
<dbReference type="RefSeq" id="WP_203368076.1">
    <property type="nucleotide sequence ID" value="NZ_WSFT01000053.1"/>
</dbReference>
<evidence type="ECO:0000256" key="9">
    <source>
        <dbReference type="ARBA" id="ARBA00023306"/>
    </source>
</evidence>
<reference evidence="13" key="1">
    <citation type="submission" date="2019-12" db="EMBL/GenBank/DDBJ databases">
        <title>Clostridiaceae gen. nov. sp. nov., isolated from sediment in Xinjiang, China.</title>
        <authorList>
            <person name="Zhang R."/>
        </authorList>
    </citation>
    <scope>NUCLEOTIDE SEQUENCE</scope>
    <source>
        <strain evidence="13">D2Q-11</strain>
    </source>
</reference>
<keyword evidence="4 10" id="KW-0132">Cell division</keyword>
<evidence type="ECO:0000256" key="3">
    <source>
        <dbReference type="ARBA" id="ARBA00022490"/>
    </source>
</evidence>
<evidence type="ECO:0000313" key="13">
    <source>
        <dbReference type="EMBL" id="MBS4539967.1"/>
    </source>
</evidence>
<evidence type="ECO:0000256" key="4">
    <source>
        <dbReference type="ARBA" id="ARBA00022618"/>
    </source>
</evidence>
<dbReference type="PROSITE" id="PS51900">
    <property type="entry name" value="CB"/>
    <property type="match status" value="1"/>
</dbReference>